<organism evidence="9 10">
    <name type="scientific">Suillus fuscotomentosus</name>
    <dbReference type="NCBI Taxonomy" id="1912939"/>
    <lineage>
        <taxon>Eukaryota</taxon>
        <taxon>Fungi</taxon>
        <taxon>Dikarya</taxon>
        <taxon>Basidiomycota</taxon>
        <taxon>Agaricomycotina</taxon>
        <taxon>Agaricomycetes</taxon>
        <taxon>Agaricomycetidae</taxon>
        <taxon>Boletales</taxon>
        <taxon>Suillineae</taxon>
        <taxon>Suillaceae</taxon>
        <taxon>Suillus</taxon>
    </lineage>
</organism>
<gene>
    <name evidence="9" type="ORF">F5891DRAFT_1125673</name>
</gene>
<dbReference type="PROSITE" id="PS51194">
    <property type="entry name" value="HELICASE_CTER"/>
    <property type="match status" value="1"/>
</dbReference>
<evidence type="ECO:0000256" key="3">
    <source>
        <dbReference type="ARBA" id="ARBA00022840"/>
    </source>
</evidence>
<dbReference type="GO" id="GO:0016787">
    <property type="term" value="F:hydrolase activity"/>
    <property type="evidence" value="ECO:0007669"/>
    <property type="project" value="UniProtKB-KW"/>
</dbReference>
<proteinExistence type="inferred from homology"/>
<protein>
    <recommendedName>
        <fullName evidence="5">DNA 3'-5' helicase</fullName>
        <ecNumber evidence="5">5.6.2.4</ecNumber>
    </recommendedName>
</protein>
<dbReference type="GO" id="GO:0005634">
    <property type="term" value="C:nucleus"/>
    <property type="evidence" value="ECO:0007669"/>
    <property type="project" value="TreeGrafter"/>
</dbReference>
<reference evidence="9" key="1">
    <citation type="journal article" date="2020" name="New Phytol.">
        <title>Comparative genomics reveals dynamic genome evolution in host specialist ectomycorrhizal fungi.</title>
        <authorList>
            <person name="Lofgren L.A."/>
            <person name="Nguyen N.H."/>
            <person name="Vilgalys R."/>
            <person name="Ruytinx J."/>
            <person name="Liao H.L."/>
            <person name="Branco S."/>
            <person name="Kuo A."/>
            <person name="LaButti K."/>
            <person name="Lipzen A."/>
            <person name="Andreopoulos W."/>
            <person name="Pangilinan J."/>
            <person name="Riley R."/>
            <person name="Hundley H."/>
            <person name="Na H."/>
            <person name="Barry K."/>
            <person name="Grigoriev I.V."/>
            <person name="Stajich J.E."/>
            <person name="Kennedy P.G."/>
        </authorList>
    </citation>
    <scope>NUCLEOTIDE SEQUENCE</scope>
    <source>
        <strain evidence="9">FC203</strain>
    </source>
</reference>
<dbReference type="InterPro" id="IPR001650">
    <property type="entry name" value="Helicase_C-like"/>
</dbReference>
<evidence type="ECO:0000256" key="5">
    <source>
        <dbReference type="ARBA" id="ARBA00034808"/>
    </source>
</evidence>
<dbReference type="InterPro" id="IPR014001">
    <property type="entry name" value="Helicase_ATP-bd"/>
</dbReference>
<dbReference type="SMART" id="SM00487">
    <property type="entry name" value="DEXDc"/>
    <property type="match status" value="1"/>
</dbReference>
<comment type="caution">
    <text evidence="9">The sequence shown here is derived from an EMBL/GenBank/DDBJ whole genome shotgun (WGS) entry which is preliminary data.</text>
</comment>
<comment type="catalytic activity">
    <reaction evidence="4">
        <text>Couples ATP hydrolysis with the unwinding of duplex DNA by translocating in the 3'-5' direction.</text>
        <dbReference type="EC" id="5.6.2.4"/>
    </reaction>
</comment>
<evidence type="ECO:0000256" key="2">
    <source>
        <dbReference type="ARBA" id="ARBA00022741"/>
    </source>
</evidence>
<dbReference type="PROSITE" id="PS51192">
    <property type="entry name" value="HELICASE_ATP_BIND_1"/>
    <property type="match status" value="1"/>
</dbReference>
<dbReference type="Proteomes" id="UP001195769">
    <property type="component" value="Unassembled WGS sequence"/>
</dbReference>
<feature type="domain" description="Helicase C-terminal" evidence="8">
    <location>
        <begin position="240"/>
        <end position="404"/>
    </location>
</feature>
<evidence type="ECO:0000259" key="7">
    <source>
        <dbReference type="PROSITE" id="PS51192"/>
    </source>
</evidence>
<evidence type="ECO:0000313" key="10">
    <source>
        <dbReference type="Proteomes" id="UP001195769"/>
    </source>
</evidence>
<dbReference type="PANTHER" id="PTHR13710">
    <property type="entry name" value="DNA HELICASE RECQ FAMILY MEMBER"/>
    <property type="match status" value="1"/>
</dbReference>
<dbReference type="GO" id="GO:0005694">
    <property type="term" value="C:chromosome"/>
    <property type="evidence" value="ECO:0007669"/>
    <property type="project" value="TreeGrafter"/>
</dbReference>
<dbReference type="GO" id="GO:0000724">
    <property type="term" value="P:double-strand break repair via homologous recombination"/>
    <property type="evidence" value="ECO:0007669"/>
    <property type="project" value="TreeGrafter"/>
</dbReference>
<dbReference type="GO" id="GO:0009378">
    <property type="term" value="F:four-way junction helicase activity"/>
    <property type="evidence" value="ECO:0007669"/>
    <property type="project" value="TreeGrafter"/>
</dbReference>
<dbReference type="EC" id="5.6.2.4" evidence="5"/>
<dbReference type="GeneID" id="64658293"/>
<dbReference type="GO" id="GO:0005524">
    <property type="term" value="F:ATP binding"/>
    <property type="evidence" value="ECO:0007669"/>
    <property type="project" value="UniProtKB-KW"/>
</dbReference>
<dbReference type="InterPro" id="IPR011545">
    <property type="entry name" value="DEAD/DEAH_box_helicase_dom"/>
</dbReference>
<keyword evidence="3" id="KW-0067">ATP-binding</keyword>
<dbReference type="PANTHER" id="PTHR13710:SF120">
    <property type="entry name" value="BIFUNCTIONAL 3'-5' EXONUCLEASE_ATP-DEPENDENT HELICASE WRN"/>
    <property type="match status" value="1"/>
</dbReference>
<evidence type="ECO:0000256" key="4">
    <source>
        <dbReference type="ARBA" id="ARBA00034617"/>
    </source>
</evidence>
<dbReference type="SUPFAM" id="SSF52540">
    <property type="entry name" value="P-loop containing nucleoside triphosphate hydrolases"/>
    <property type="match status" value="1"/>
</dbReference>
<dbReference type="RefSeq" id="XP_041231939.1">
    <property type="nucleotide sequence ID" value="XM_041363995.1"/>
</dbReference>
<dbReference type="GO" id="GO:0005737">
    <property type="term" value="C:cytoplasm"/>
    <property type="evidence" value="ECO:0007669"/>
    <property type="project" value="TreeGrafter"/>
</dbReference>
<dbReference type="AlphaFoldDB" id="A0AAD4EJY5"/>
<sequence length="507" mass="57104">MSLTLNQDTPSTADVQRKTQDRFGVRPCLWQVKVAQALLQGDKDMLCTAGTGMGQTLCFWIPLLFRIDGIQLVITPLNLLGKQNADSLGIAGIPAIAINAETATTTNFLAIKAFKYRAIAVSPEQIMKPNGKFEQLLKNLLFTSHIVSIVVDEAHCITEWGEFRPEYKELGRLRYILPSTIPIMITSATLTQGSLTNAMRLLHMHADKMSVIRRSSDRANIKIGVRKIKYSLTSYADLAFLILPGWNVGDAPPPKFMIFFDNIQDAINATRYLRSQLPPAMRHKIKWFNSDMTSKYKESELTNLISGDCWGFCTMDSFGMGMDVPDIQLVLQWRATCKLSVLWQRFGRAVRDRNLQGTAILFAEKDFFDDECDAKAARKKACEQALNRKRKGDHPPNPMPKRHAMANTSNPRMPSQLPVVPVRERVDDGSDMSGDDEDETRIENAGLDDLRYKAAGEIQTQKQSKAKRNLDFGMDYLINAEKRAGLNCRRKVFNVCFDNNDIVGEKI</sequence>
<dbReference type="Pfam" id="PF00271">
    <property type="entry name" value="Helicase_C"/>
    <property type="match status" value="1"/>
</dbReference>
<dbReference type="EMBL" id="JABBWK010000005">
    <property type="protein sequence ID" value="KAG1906364.1"/>
    <property type="molecule type" value="Genomic_DNA"/>
</dbReference>
<accession>A0AAD4EJY5</accession>
<dbReference type="SMART" id="SM00490">
    <property type="entry name" value="HELICc"/>
    <property type="match status" value="1"/>
</dbReference>
<dbReference type="Pfam" id="PF00270">
    <property type="entry name" value="DEAD"/>
    <property type="match status" value="1"/>
</dbReference>
<feature type="domain" description="Helicase ATP-binding" evidence="7">
    <location>
        <begin position="36"/>
        <end position="208"/>
    </location>
</feature>
<keyword evidence="10" id="KW-1185">Reference proteome</keyword>
<name>A0AAD4EJY5_9AGAM</name>
<dbReference type="GO" id="GO:0003676">
    <property type="term" value="F:nucleic acid binding"/>
    <property type="evidence" value="ECO:0007669"/>
    <property type="project" value="InterPro"/>
</dbReference>
<keyword evidence="2" id="KW-0547">Nucleotide-binding</keyword>
<dbReference type="Gene3D" id="3.40.50.300">
    <property type="entry name" value="P-loop containing nucleotide triphosphate hydrolases"/>
    <property type="match status" value="2"/>
</dbReference>
<dbReference type="GO" id="GO:0043138">
    <property type="term" value="F:3'-5' DNA helicase activity"/>
    <property type="evidence" value="ECO:0007669"/>
    <property type="project" value="UniProtKB-EC"/>
</dbReference>
<keyword evidence="9" id="KW-0378">Hydrolase</keyword>
<evidence type="ECO:0000259" key="8">
    <source>
        <dbReference type="PROSITE" id="PS51194"/>
    </source>
</evidence>
<dbReference type="InterPro" id="IPR027417">
    <property type="entry name" value="P-loop_NTPase"/>
</dbReference>
<evidence type="ECO:0000313" key="9">
    <source>
        <dbReference type="EMBL" id="KAG1906364.1"/>
    </source>
</evidence>
<evidence type="ECO:0000256" key="6">
    <source>
        <dbReference type="SAM" id="MobiDB-lite"/>
    </source>
</evidence>
<feature type="region of interest" description="Disordered" evidence="6">
    <location>
        <begin position="387"/>
        <end position="416"/>
    </location>
</feature>
<comment type="similarity">
    <text evidence="1">Belongs to the helicase family. RecQ subfamily.</text>
</comment>
<evidence type="ECO:0000256" key="1">
    <source>
        <dbReference type="ARBA" id="ARBA00005446"/>
    </source>
</evidence>